<dbReference type="Pfam" id="PF07714">
    <property type="entry name" value="PK_Tyr_Ser-Thr"/>
    <property type="match status" value="1"/>
</dbReference>
<dbReference type="OrthoDB" id="1668230at2759"/>
<dbReference type="GO" id="GO:0005737">
    <property type="term" value="C:cytoplasm"/>
    <property type="evidence" value="ECO:0007669"/>
    <property type="project" value="TreeGrafter"/>
</dbReference>
<dbReference type="InterPro" id="IPR050167">
    <property type="entry name" value="Ser_Thr_protein_kinase"/>
</dbReference>
<dbReference type="Proteomes" id="UP000178912">
    <property type="component" value="Unassembled WGS sequence"/>
</dbReference>
<evidence type="ECO:0000313" key="3">
    <source>
        <dbReference type="EMBL" id="CZS88633.1"/>
    </source>
</evidence>
<dbReference type="CDD" id="cd00180">
    <property type="entry name" value="PKc"/>
    <property type="match status" value="1"/>
</dbReference>
<organism evidence="3 4">
    <name type="scientific">Rhynchosporium agropyri</name>
    <dbReference type="NCBI Taxonomy" id="914238"/>
    <lineage>
        <taxon>Eukaryota</taxon>
        <taxon>Fungi</taxon>
        <taxon>Dikarya</taxon>
        <taxon>Ascomycota</taxon>
        <taxon>Pezizomycotina</taxon>
        <taxon>Leotiomycetes</taxon>
        <taxon>Helotiales</taxon>
        <taxon>Ploettnerulaceae</taxon>
        <taxon>Rhynchosporium</taxon>
    </lineage>
</organism>
<protein>
    <recommendedName>
        <fullName evidence="2">Protein kinase domain-containing protein</fullName>
    </recommendedName>
</protein>
<accession>A0A1E1JS75</accession>
<dbReference type="GO" id="GO:0007165">
    <property type="term" value="P:signal transduction"/>
    <property type="evidence" value="ECO:0007669"/>
    <property type="project" value="TreeGrafter"/>
</dbReference>
<keyword evidence="4" id="KW-1185">Reference proteome</keyword>
<dbReference type="InterPro" id="IPR011009">
    <property type="entry name" value="Kinase-like_dom_sf"/>
</dbReference>
<dbReference type="GO" id="GO:0004672">
    <property type="term" value="F:protein kinase activity"/>
    <property type="evidence" value="ECO:0007669"/>
    <property type="project" value="InterPro"/>
</dbReference>
<name>A0A1E1JS75_9HELO</name>
<dbReference type="InterPro" id="IPR001245">
    <property type="entry name" value="Ser-Thr/Tyr_kinase_cat_dom"/>
</dbReference>
<proteinExistence type="predicted"/>
<reference evidence="4" key="1">
    <citation type="submission" date="2016-03" db="EMBL/GenBank/DDBJ databases">
        <authorList>
            <person name="Guldener U."/>
        </authorList>
    </citation>
    <scope>NUCLEOTIDE SEQUENCE [LARGE SCALE GENOMIC DNA]</scope>
    <source>
        <strain evidence="4">04CH-RAC-A.6.1</strain>
    </source>
</reference>
<dbReference type="PANTHER" id="PTHR23257">
    <property type="entry name" value="SERINE-THREONINE PROTEIN KINASE"/>
    <property type="match status" value="1"/>
</dbReference>
<dbReference type="AlphaFoldDB" id="A0A1E1JS75"/>
<evidence type="ECO:0000259" key="2">
    <source>
        <dbReference type="PROSITE" id="PS50011"/>
    </source>
</evidence>
<dbReference type="InterPro" id="IPR000719">
    <property type="entry name" value="Prot_kinase_dom"/>
</dbReference>
<gene>
    <name evidence="3" type="ORF">RAG0_00314</name>
</gene>
<evidence type="ECO:0000313" key="4">
    <source>
        <dbReference type="Proteomes" id="UP000178912"/>
    </source>
</evidence>
<dbReference type="EMBL" id="FJUX01000001">
    <property type="protein sequence ID" value="CZS88633.1"/>
    <property type="molecule type" value="Genomic_DNA"/>
</dbReference>
<evidence type="ECO:0000256" key="1">
    <source>
        <dbReference type="SAM" id="MobiDB-lite"/>
    </source>
</evidence>
<dbReference type="SUPFAM" id="SSF56112">
    <property type="entry name" value="Protein kinase-like (PK-like)"/>
    <property type="match status" value="1"/>
</dbReference>
<sequence>MSECPCAPACTPMDEHMEQSQGLLSNTARPSLCRMLTTPARAPTPVRPGLPRRIRRSISTGGALPCLIPTESPSRACSPATVRRSSAPPETYPDIPESDLPELPVIGAGQSGNILLLTPVTVLKMPMPDHNVDLENEYEIYSRISVFKHPNMLHFLGILHTGIVLHYHPLGSLRIFIHGTDDAGLGVTDEHIDKLAQHKMKWAQQIADGVQFLHQNGIVHCDTSSANTLITSTYDVVLCDFSSSIMDGVTKKSKTRCTRWFKFIENDDDDGYGIGFQFTIQDDMWAIGNVYYEMWARKQLWGTFSDAEQVWLYKQKKWPCLEGLGHIENVIAKCWADQYGCAGELLTDLSEVADSGYSQENGSTPCVGEKKCIAWDAVD</sequence>
<feature type="region of interest" description="Disordered" evidence="1">
    <location>
        <begin position="77"/>
        <end position="96"/>
    </location>
</feature>
<feature type="domain" description="Protein kinase" evidence="2">
    <location>
        <begin position="100"/>
        <end position="379"/>
    </location>
</feature>
<dbReference type="GO" id="GO:0005524">
    <property type="term" value="F:ATP binding"/>
    <property type="evidence" value="ECO:0007669"/>
    <property type="project" value="InterPro"/>
</dbReference>
<dbReference type="Gene3D" id="1.10.510.10">
    <property type="entry name" value="Transferase(Phosphotransferase) domain 1"/>
    <property type="match status" value="1"/>
</dbReference>
<dbReference type="PROSITE" id="PS50011">
    <property type="entry name" value="PROTEIN_KINASE_DOM"/>
    <property type="match status" value="1"/>
</dbReference>